<dbReference type="RefSeq" id="WP_412707462.1">
    <property type="nucleotide sequence ID" value="NZ_BAABMM010000003.1"/>
</dbReference>
<dbReference type="Proteomes" id="UP001628124">
    <property type="component" value="Unassembled WGS sequence"/>
</dbReference>
<gene>
    <name evidence="1" type="ORF">KNCP2_00400</name>
</gene>
<name>A0ABP9TU44_9RICK</name>
<evidence type="ECO:0000313" key="1">
    <source>
        <dbReference type="EMBL" id="GAA5251752.1"/>
    </source>
</evidence>
<dbReference type="EMBL" id="BAABMM010000003">
    <property type="protein sequence ID" value="GAA5251752.1"/>
    <property type="molecule type" value="Genomic_DNA"/>
</dbReference>
<sequence>MSGRTNEIIFQRPMKVNTKIYAINTLRGKVKIESNNIVCESPIGNDGRDNHSISIFKVDDNILVTLENNIAAEDISLGNNSTVIIDATKCNIDVRSGIVVNNTVDNQGVVQVKGHAKKYGNFSCK</sequence>
<proteinExistence type="predicted"/>
<reference evidence="1 2" key="1">
    <citation type="journal article" date="2024" name="Microbiol. Immunol.">
        <title>Discovery of a novel spotted fever group Rickettsia, 'Candidatus Rickettsia kedanie,' in unfed larval chigger mites, Leptotrombidium scutellare.</title>
        <authorList>
            <person name="Ogawa M."/>
            <person name="Matsutani M."/>
            <person name="Katayama T."/>
            <person name="Takada N."/>
            <person name="Noda S."/>
            <person name="Takahashi M."/>
            <person name="Kageyama D."/>
            <person name="Hanaoka N."/>
            <person name="Ebihara H."/>
        </authorList>
    </citation>
    <scope>NUCLEOTIDE SEQUENCE [LARGE SCALE GENOMIC DNA]</scope>
    <source>
        <strain evidence="1 2">KNCP2-13</strain>
    </source>
</reference>
<protein>
    <submittedName>
        <fullName evidence="1">Uncharacterized protein</fullName>
    </submittedName>
</protein>
<accession>A0ABP9TU44</accession>
<evidence type="ECO:0000313" key="2">
    <source>
        <dbReference type="Proteomes" id="UP001628124"/>
    </source>
</evidence>
<keyword evidence="2" id="KW-1185">Reference proteome</keyword>
<organism evidence="1 2">
    <name type="scientific">Candidatus Rickettsia kedanie</name>
    <dbReference type="NCBI Taxonomy" id="3115352"/>
    <lineage>
        <taxon>Bacteria</taxon>
        <taxon>Pseudomonadati</taxon>
        <taxon>Pseudomonadota</taxon>
        <taxon>Alphaproteobacteria</taxon>
        <taxon>Rickettsiales</taxon>
        <taxon>Rickettsiaceae</taxon>
        <taxon>Rickettsieae</taxon>
        <taxon>Rickettsia</taxon>
        <taxon>spotted fever group</taxon>
    </lineage>
</organism>
<comment type="caution">
    <text evidence="1">The sequence shown here is derived from an EMBL/GenBank/DDBJ whole genome shotgun (WGS) entry which is preliminary data.</text>
</comment>